<accession>A0AAE3N1T2</accession>
<dbReference type="EMBL" id="JANFPI010000003">
    <property type="protein sequence ID" value="MCX8997172.1"/>
    <property type="molecule type" value="Genomic_DNA"/>
</dbReference>
<feature type="signal peptide" evidence="4">
    <location>
        <begin position="1"/>
        <end position="31"/>
    </location>
</feature>
<dbReference type="SMART" id="SM00062">
    <property type="entry name" value="PBPb"/>
    <property type="match status" value="1"/>
</dbReference>
<keyword evidence="3 4" id="KW-0732">Signal</keyword>
<protein>
    <submittedName>
        <fullName evidence="6">Amino acid ABC transporter substrate-binding protein</fullName>
    </submittedName>
</protein>
<evidence type="ECO:0000256" key="3">
    <source>
        <dbReference type="ARBA" id="ARBA00022729"/>
    </source>
</evidence>
<dbReference type="InterPro" id="IPR051455">
    <property type="entry name" value="Bact_solute-bind_prot3"/>
</dbReference>
<dbReference type="PANTHER" id="PTHR30085">
    <property type="entry name" value="AMINO ACID ABC TRANSPORTER PERMEASE"/>
    <property type="match status" value="1"/>
</dbReference>
<dbReference type="PROSITE" id="PS51318">
    <property type="entry name" value="TAT"/>
    <property type="match status" value="1"/>
</dbReference>
<feature type="chain" id="PRO_5042211599" evidence="4">
    <location>
        <begin position="32"/>
        <end position="301"/>
    </location>
</feature>
<evidence type="ECO:0000313" key="7">
    <source>
        <dbReference type="Proteomes" id="UP001208771"/>
    </source>
</evidence>
<dbReference type="SUPFAM" id="SSF53850">
    <property type="entry name" value="Periplasmic binding protein-like II"/>
    <property type="match status" value="1"/>
</dbReference>
<evidence type="ECO:0000259" key="5">
    <source>
        <dbReference type="SMART" id="SM00062"/>
    </source>
</evidence>
<dbReference type="AlphaFoldDB" id="A0AAE3N1T2"/>
<dbReference type="InterPro" id="IPR006311">
    <property type="entry name" value="TAT_signal"/>
</dbReference>
<dbReference type="Gene3D" id="3.40.190.10">
    <property type="entry name" value="Periplasmic binding protein-like II"/>
    <property type="match status" value="2"/>
</dbReference>
<dbReference type="PANTHER" id="PTHR30085:SF2">
    <property type="entry name" value="GLUTAMATE_ASPARTATE IMPORT SOLUTE-BINDING PROTEIN"/>
    <property type="match status" value="1"/>
</dbReference>
<dbReference type="GO" id="GO:0006865">
    <property type="term" value="P:amino acid transport"/>
    <property type="evidence" value="ECO:0007669"/>
    <property type="project" value="TreeGrafter"/>
</dbReference>
<gene>
    <name evidence="6" type="ORF">NOF55_08645</name>
</gene>
<evidence type="ECO:0000256" key="4">
    <source>
        <dbReference type="SAM" id="SignalP"/>
    </source>
</evidence>
<evidence type="ECO:0000256" key="1">
    <source>
        <dbReference type="ARBA" id="ARBA00010333"/>
    </source>
</evidence>
<dbReference type="GO" id="GO:0005576">
    <property type="term" value="C:extracellular region"/>
    <property type="evidence" value="ECO:0007669"/>
    <property type="project" value="TreeGrafter"/>
</dbReference>
<feature type="domain" description="Solute-binding protein family 3/N-terminal" evidence="5">
    <location>
        <begin position="46"/>
        <end position="278"/>
    </location>
</feature>
<keyword evidence="2" id="KW-0813">Transport</keyword>
<dbReference type="InterPro" id="IPR001638">
    <property type="entry name" value="Solute-binding_3/MltF_N"/>
</dbReference>
<name>A0AAE3N1T2_9HYPH</name>
<proteinExistence type="inferred from homology"/>
<evidence type="ECO:0000256" key="2">
    <source>
        <dbReference type="ARBA" id="ARBA00022448"/>
    </source>
</evidence>
<comment type="similarity">
    <text evidence="1">Belongs to the bacterial solute-binding protein 3 family.</text>
</comment>
<sequence>MRSFNALRRTLLGLAAFVLAAVGAGAPQAQAEAPASTLDRIKQTGVLRIGYGDTPPFSYRHTDGTVMGYSIDLCKKVAEDLGSTLALPHVEIEYVARTPSNRVQMLNNGEIDIECNASTNTEERRRSVAFAASHFFVSTRYVSLAKNRFHTIDDLAGRSVSVTLGTVNVAHITAVNRERKLNLSLMRADSLRAAFDLVTQERVSAFAMDDILLSAMIAESDDPHAYALSEETLTDPEPYGFMMRLGDRDFEEAVNAALERIYRSPEMPAIYDRWFNQPIPGRNIHLQLPMSDALKQAFSGK</sequence>
<evidence type="ECO:0000313" key="6">
    <source>
        <dbReference type="EMBL" id="MCX8997172.1"/>
    </source>
</evidence>
<reference evidence="6" key="1">
    <citation type="submission" date="2022-07" db="EMBL/GenBank/DDBJ databases">
        <title>Ectorhizobium quercum gen.nov., sp. nov.</title>
        <authorList>
            <person name="Ma T."/>
            <person name="Li Y."/>
        </authorList>
    </citation>
    <scope>NUCLEOTIDE SEQUENCE</scope>
    <source>
        <strain evidence="6">BDR2-2</strain>
    </source>
</reference>
<dbReference type="CDD" id="cd13688">
    <property type="entry name" value="PBP2_GltI_DEBP"/>
    <property type="match status" value="1"/>
</dbReference>
<comment type="caution">
    <text evidence="6">The sequence shown here is derived from an EMBL/GenBank/DDBJ whole genome shotgun (WGS) entry which is preliminary data.</text>
</comment>
<dbReference type="GO" id="GO:0030288">
    <property type="term" value="C:outer membrane-bounded periplasmic space"/>
    <property type="evidence" value="ECO:0007669"/>
    <property type="project" value="TreeGrafter"/>
</dbReference>
<organism evidence="6 7">
    <name type="scientific">Ectorhizobium quercum</name>
    <dbReference type="NCBI Taxonomy" id="2965071"/>
    <lineage>
        <taxon>Bacteria</taxon>
        <taxon>Pseudomonadati</taxon>
        <taxon>Pseudomonadota</taxon>
        <taxon>Alphaproteobacteria</taxon>
        <taxon>Hyphomicrobiales</taxon>
        <taxon>Rhizobiaceae</taxon>
        <taxon>Ectorhizobium</taxon>
    </lineage>
</organism>
<keyword evidence="7" id="KW-1185">Reference proteome</keyword>
<dbReference type="RefSeq" id="WP_306410969.1">
    <property type="nucleotide sequence ID" value="NZ_JANFPI010000003.1"/>
</dbReference>
<dbReference type="Proteomes" id="UP001208771">
    <property type="component" value="Unassembled WGS sequence"/>
</dbReference>
<dbReference type="Pfam" id="PF00497">
    <property type="entry name" value="SBP_bac_3"/>
    <property type="match status" value="1"/>
</dbReference>